<accession>A0A561XK50</accession>
<dbReference type="RefSeq" id="WP_146871368.1">
    <property type="nucleotide sequence ID" value="NZ_VJWE01000014.1"/>
</dbReference>
<dbReference type="PANTHER" id="PTHR30537">
    <property type="entry name" value="HTH-TYPE TRANSCRIPTIONAL REGULATOR"/>
    <property type="match status" value="1"/>
</dbReference>
<dbReference type="PRINTS" id="PR00039">
    <property type="entry name" value="HTHLYSR"/>
</dbReference>
<dbReference type="PANTHER" id="PTHR30537:SF5">
    <property type="entry name" value="HTH-TYPE TRANSCRIPTIONAL ACTIVATOR TTDR-RELATED"/>
    <property type="match status" value="1"/>
</dbReference>
<dbReference type="Gene3D" id="3.40.190.290">
    <property type="match status" value="1"/>
</dbReference>
<dbReference type="InterPro" id="IPR000847">
    <property type="entry name" value="LysR_HTH_N"/>
</dbReference>
<dbReference type="Proteomes" id="UP000321485">
    <property type="component" value="Unassembled WGS sequence"/>
</dbReference>
<organism evidence="6 7">
    <name type="scientific">Acidovorax delafieldii</name>
    <name type="common">Pseudomonas delafieldii</name>
    <dbReference type="NCBI Taxonomy" id="47920"/>
    <lineage>
        <taxon>Bacteria</taxon>
        <taxon>Pseudomonadati</taxon>
        <taxon>Pseudomonadota</taxon>
        <taxon>Betaproteobacteria</taxon>
        <taxon>Burkholderiales</taxon>
        <taxon>Comamonadaceae</taxon>
        <taxon>Acidovorax</taxon>
    </lineage>
</organism>
<gene>
    <name evidence="6" type="ORF">ATF69_2875</name>
</gene>
<evidence type="ECO:0000256" key="2">
    <source>
        <dbReference type="ARBA" id="ARBA00023015"/>
    </source>
</evidence>
<proteinExistence type="inferred from homology"/>
<evidence type="ECO:0000256" key="3">
    <source>
        <dbReference type="ARBA" id="ARBA00023125"/>
    </source>
</evidence>
<protein>
    <submittedName>
        <fullName evidence="6">LysR family transcriptional regulator</fullName>
    </submittedName>
</protein>
<dbReference type="GO" id="GO:0006351">
    <property type="term" value="P:DNA-templated transcription"/>
    <property type="evidence" value="ECO:0007669"/>
    <property type="project" value="TreeGrafter"/>
</dbReference>
<dbReference type="GeneID" id="51111931"/>
<evidence type="ECO:0000256" key="1">
    <source>
        <dbReference type="ARBA" id="ARBA00009437"/>
    </source>
</evidence>
<dbReference type="InterPro" id="IPR005119">
    <property type="entry name" value="LysR_subst-bd"/>
</dbReference>
<dbReference type="CDD" id="cd08422">
    <property type="entry name" value="PBP2_CrgA_like"/>
    <property type="match status" value="1"/>
</dbReference>
<comment type="caution">
    <text evidence="6">The sequence shown here is derived from an EMBL/GenBank/DDBJ whole genome shotgun (WGS) entry which is preliminary data.</text>
</comment>
<dbReference type="Pfam" id="PF03466">
    <property type="entry name" value="LysR_substrate"/>
    <property type="match status" value="1"/>
</dbReference>
<dbReference type="GO" id="GO:0043565">
    <property type="term" value="F:sequence-specific DNA binding"/>
    <property type="evidence" value="ECO:0007669"/>
    <property type="project" value="TreeGrafter"/>
</dbReference>
<keyword evidence="3" id="KW-0238">DNA-binding</keyword>
<dbReference type="Pfam" id="PF00126">
    <property type="entry name" value="HTH_1"/>
    <property type="match status" value="1"/>
</dbReference>
<evidence type="ECO:0000313" key="6">
    <source>
        <dbReference type="EMBL" id="TWG36493.1"/>
    </source>
</evidence>
<dbReference type="Gene3D" id="1.10.10.10">
    <property type="entry name" value="Winged helix-like DNA-binding domain superfamily/Winged helix DNA-binding domain"/>
    <property type="match status" value="1"/>
</dbReference>
<dbReference type="SUPFAM" id="SSF46785">
    <property type="entry name" value="Winged helix' DNA-binding domain"/>
    <property type="match status" value="1"/>
</dbReference>
<keyword evidence="2" id="KW-0805">Transcription regulation</keyword>
<dbReference type="GO" id="GO:0003700">
    <property type="term" value="F:DNA-binding transcription factor activity"/>
    <property type="evidence" value="ECO:0007669"/>
    <property type="project" value="InterPro"/>
</dbReference>
<keyword evidence="4" id="KW-0804">Transcription</keyword>
<sequence length="305" mass="33667">MRINQPLDSLPDMAVFARVVDAGSFSAAARQLGITPSAVSRQVARLEGALRVRLLERTTRKLRLTDAGTAVYSRCQDMVSAAREVWALSDTHSAAPSGMVRMSMAKAVGRQLVHPLVLPFLQKYPEVDVQLLITDRTVDLFEEPIDLALRVTDTPPPGLAGRPLATLRHLACASPHYLAERGHPQHPRDLEHHACITLGEDERDRHWRFERAGESATVAVRGRYVANHSEVRLEAALSHLGIASLPGFTARAALARGDLVTVLPDWEHKTSYAGTAWVLYPSHRFLPAKLRVWIDHLVEGFAGVE</sequence>
<feature type="domain" description="HTH lysR-type" evidence="5">
    <location>
        <begin position="8"/>
        <end position="65"/>
    </location>
</feature>
<dbReference type="InterPro" id="IPR036390">
    <property type="entry name" value="WH_DNA-bd_sf"/>
</dbReference>
<dbReference type="FunFam" id="1.10.10.10:FF:000001">
    <property type="entry name" value="LysR family transcriptional regulator"/>
    <property type="match status" value="1"/>
</dbReference>
<evidence type="ECO:0000259" key="5">
    <source>
        <dbReference type="PROSITE" id="PS50931"/>
    </source>
</evidence>
<dbReference type="InterPro" id="IPR036388">
    <property type="entry name" value="WH-like_DNA-bd_sf"/>
</dbReference>
<dbReference type="InterPro" id="IPR058163">
    <property type="entry name" value="LysR-type_TF_proteobact-type"/>
</dbReference>
<name>A0A561XK50_ACIDE</name>
<reference evidence="6 7" key="1">
    <citation type="journal article" date="2015" name="Stand. Genomic Sci.">
        <title>Genomic Encyclopedia of Bacterial and Archaeal Type Strains, Phase III: the genomes of soil and plant-associated and newly described type strains.</title>
        <authorList>
            <person name="Whitman W.B."/>
            <person name="Woyke T."/>
            <person name="Klenk H.P."/>
            <person name="Zhou Y."/>
            <person name="Lilburn T.G."/>
            <person name="Beck B.J."/>
            <person name="De Vos P."/>
            <person name="Vandamme P."/>
            <person name="Eisen J.A."/>
            <person name="Garrity G."/>
            <person name="Hugenholtz P."/>
            <person name="Kyrpides N.C."/>
        </authorList>
    </citation>
    <scope>NUCLEOTIDE SEQUENCE [LARGE SCALE GENOMIC DNA]</scope>
    <source>
        <strain evidence="6 7">DSM 64</strain>
    </source>
</reference>
<dbReference type="SUPFAM" id="SSF53850">
    <property type="entry name" value="Periplasmic binding protein-like II"/>
    <property type="match status" value="1"/>
</dbReference>
<evidence type="ECO:0000256" key="4">
    <source>
        <dbReference type="ARBA" id="ARBA00023163"/>
    </source>
</evidence>
<evidence type="ECO:0000313" key="7">
    <source>
        <dbReference type="Proteomes" id="UP000321485"/>
    </source>
</evidence>
<dbReference type="EMBL" id="VJWE01000014">
    <property type="protein sequence ID" value="TWG36493.1"/>
    <property type="molecule type" value="Genomic_DNA"/>
</dbReference>
<comment type="similarity">
    <text evidence="1">Belongs to the LysR transcriptional regulatory family.</text>
</comment>
<dbReference type="PROSITE" id="PS50931">
    <property type="entry name" value="HTH_LYSR"/>
    <property type="match status" value="1"/>
</dbReference>
<dbReference type="AlphaFoldDB" id="A0A561XK50"/>